<proteinExistence type="predicted"/>
<gene>
    <name evidence="1" type="ORF">BV22DRAFT_1193684</name>
</gene>
<dbReference type="EMBL" id="MU266368">
    <property type="protein sequence ID" value="KAH7927304.1"/>
    <property type="molecule type" value="Genomic_DNA"/>
</dbReference>
<evidence type="ECO:0000313" key="2">
    <source>
        <dbReference type="Proteomes" id="UP000790709"/>
    </source>
</evidence>
<comment type="caution">
    <text evidence="1">The sequence shown here is derived from an EMBL/GenBank/DDBJ whole genome shotgun (WGS) entry which is preliminary data.</text>
</comment>
<organism evidence="1 2">
    <name type="scientific">Leucogyrophana mollusca</name>
    <dbReference type="NCBI Taxonomy" id="85980"/>
    <lineage>
        <taxon>Eukaryota</taxon>
        <taxon>Fungi</taxon>
        <taxon>Dikarya</taxon>
        <taxon>Basidiomycota</taxon>
        <taxon>Agaricomycotina</taxon>
        <taxon>Agaricomycetes</taxon>
        <taxon>Agaricomycetidae</taxon>
        <taxon>Boletales</taxon>
        <taxon>Boletales incertae sedis</taxon>
        <taxon>Leucogyrophana</taxon>
    </lineage>
</organism>
<reference evidence="1" key="1">
    <citation type="journal article" date="2021" name="New Phytol.">
        <title>Evolutionary innovations through gain and loss of genes in the ectomycorrhizal Boletales.</title>
        <authorList>
            <person name="Wu G."/>
            <person name="Miyauchi S."/>
            <person name="Morin E."/>
            <person name="Kuo A."/>
            <person name="Drula E."/>
            <person name="Varga T."/>
            <person name="Kohler A."/>
            <person name="Feng B."/>
            <person name="Cao Y."/>
            <person name="Lipzen A."/>
            <person name="Daum C."/>
            <person name="Hundley H."/>
            <person name="Pangilinan J."/>
            <person name="Johnson J."/>
            <person name="Barry K."/>
            <person name="LaButti K."/>
            <person name="Ng V."/>
            <person name="Ahrendt S."/>
            <person name="Min B."/>
            <person name="Choi I.G."/>
            <person name="Park H."/>
            <person name="Plett J.M."/>
            <person name="Magnuson J."/>
            <person name="Spatafora J.W."/>
            <person name="Nagy L.G."/>
            <person name="Henrissat B."/>
            <person name="Grigoriev I.V."/>
            <person name="Yang Z.L."/>
            <person name="Xu J."/>
            <person name="Martin F.M."/>
        </authorList>
    </citation>
    <scope>NUCLEOTIDE SEQUENCE</scope>
    <source>
        <strain evidence="1">KUC20120723A-06</strain>
    </source>
</reference>
<accession>A0ACB8BPN3</accession>
<keyword evidence="2" id="KW-1185">Reference proteome</keyword>
<sequence length="727" mass="80083">MSLVLSPPRTPNHPRPPLPTFRSSSSVDIGEILAEFDEFSDLLSESLVLDESSSEEDDDELEEVPPFPDGHRPPIFVIQSHRARVPFPIRPGVLAHGDLCSDEQTTRAMLTAPTIPRMSLVMKEHLFVQSWVDKLTLSDPPRHVPWASDQVMPERPWVPDGHIHAENAVKAHRLRHRYGLHRNQHWDETEHERVPPSASSVPQALSFGTTPIMHRTVEPKRAQVPPRKTVKRKGSETALVANGTPPPHHAPDPGITSSSVDEHNQEDLSGRTARQAMPPSTPTKPPQLIPCDLPLAVRRGKAVSGLQLRPPPTGDIEYPDIPTAFRGSPTPYLPKFDPRSTPTQPSMDHESMVSSLRLKCAAFSSGFTPSIEANDAWHSLELELGLTIPHSPFESSDGDWVLNEDLADFDDDPIEMVNATMDSVRPLSFGVLDESYASPSSVDFKPVSSSTPVNTPPHAETTPTRPRSQSSPGGSRPPNIPLPPRPALVNPSTPPLVRGILKKVKSVRFDDVFDDEVQDLLVVPPVPSDPVPSSLKRPSPLRQSYTPTSDVRPATPIPSDGMSRLPLATPSRIASMTSTSILKPSTKEKSKPMEQPMPLEKPAPRAKATPKEKTATKEKPASKRKMTTPKKSVLKPDRVSEIPVLRSVDLNLPQIVPQSEKAQAHATASLGRHSRLGSIDNDKENSSKTRPNRWSTMNETNLRSGLEMPSSQKSRISTPLRNIFRFR</sequence>
<name>A0ACB8BPN3_9AGAM</name>
<dbReference type="Proteomes" id="UP000790709">
    <property type="component" value="Unassembled WGS sequence"/>
</dbReference>
<evidence type="ECO:0000313" key="1">
    <source>
        <dbReference type="EMBL" id="KAH7927304.1"/>
    </source>
</evidence>
<protein>
    <submittedName>
        <fullName evidence="1">Uncharacterized protein</fullName>
    </submittedName>
</protein>